<dbReference type="WBParaSite" id="ALUE_0001296501-mRNA-1">
    <property type="protein sequence ID" value="ALUE_0001296501-mRNA-1"/>
    <property type="gene ID" value="ALUE_0001296501"/>
</dbReference>
<dbReference type="AlphaFoldDB" id="A0A0M3I749"/>
<reference evidence="3" key="1">
    <citation type="submission" date="2017-02" db="UniProtKB">
        <authorList>
            <consortium name="WormBaseParasite"/>
        </authorList>
    </citation>
    <scope>IDENTIFICATION</scope>
</reference>
<feature type="compositionally biased region" description="Polar residues" evidence="1">
    <location>
        <begin position="56"/>
        <end position="71"/>
    </location>
</feature>
<keyword evidence="2" id="KW-1185">Reference proteome</keyword>
<dbReference type="Proteomes" id="UP000036681">
    <property type="component" value="Unplaced"/>
</dbReference>
<sequence>MKRSGIFRRPGDDDDYGDRVVRAKPIDERFARKLGSFGTGKDFVVGSERSQKEFSGDSNFAESTSGSTVLSQDERNKISAKLLKAEMKGDKELIEKLQRKLRESEEPCSSDGTTRLLIKTDKRSGVSMPLSMSSRSHKPSKTSDGKYNLGSVESEYQSEMSVRDMAIEERTSSADDQLTMFNRAAMATAERKTDDDWLVDDAMMSHKRRRKHEERDEAKKRNKAIKGWIMVDDEVFISAVLGWTERNWESED</sequence>
<evidence type="ECO:0000313" key="3">
    <source>
        <dbReference type="WBParaSite" id="ALUE_0001296501-mRNA-1"/>
    </source>
</evidence>
<accession>A0A0M3I749</accession>
<protein>
    <submittedName>
        <fullName evidence="3">Detected protein of confused Function</fullName>
    </submittedName>
</protein>
<evidence type="ECO:0000313" key="2">
    <source>
        <dbReference type="Proteomes" id="UP000036681"/>
    </source>
</evidence>
<organism evidence="2 3">
    <name type="scientific">Ascaris lumbricoides</name>
    <name type="common">Giant roundworm</name>
    <dbReference type="NCBI Taxonomy" id="6252"/>
    <lineage>
        <taxon>Eukaryota</taxon>
        <taxon>Metazoa</taxon>
        <taxon>Ecdysozoa</taxon>
        <taxon>Nematoda</taxon>
        <taxon>Chromadorea</taxon>
        <taxon>Rhabditida</taxon>
        <taxon>Spirurina</taxon>
        <taxon>Ascaridomorpha</taxon>
        <taxon>Ascaridoidea</taxon>
        <taxon>Ascarididae</taxon>
        <taxon>Ascaris</taxon>
    </lineage>
</organism>
<evidence type="ECO:0000256" key="1">
    <source>
        <dbReference type="SAM" id="MobiDB-lite"/>
    </source>
</evidence>
<feature type="region of interest" description="Disordered" evidence="1">
    <location>
        <begin position="100"/>
        <end position="149"/>
    </location>
</feature>
<feature type="region of interest" description="Disordered" evidence="1">
    <location>
        <begin position="48"/>
        <end position="72"/>
    </location>
</feature>
<name>A0A0M3I749_ASCLU</name>
<proteinExistence type="predicted"/>